<name>A0A8X6YV50_9ARAC</name>
<reference evidence="2" key="1">
    <citation type="submission" date="2020-08" db="EMBL/GenBank/DDBJ databases">
        <title>Multicomponent nature underlies the extraordinary mechanical properties of spider dragline silk.</title>
        <authorList>
            <person name="Kono N."/>
            <person name="Nakamura H."/>
            <person name="Mori M."/>
            <person name="Yoshida Y."/>
            <person name="Ohtoshi R."/>
            <person name="Malay A.D."/>
            <person name="Moran D.A.P."/>
            <person name="Tomita M."/>
            <person name="Numata K."/>
            <person name="Arakawa K."/>
        </authorList>
    </citation>
    <scope>NUCLEOTIDE SEQUENCE</scope>
</reference>
<feature type="compositionally biased region" description="Basic residues" evidence="1">
    <location>
        <begin position="82"/>
        <end position="94"/>
    </location>
</feature>
<comment type="caution">
    <text evidence="2">The sequence shown here is derived from an EMBL/GenBank/DDBJ whole genome shotgun (WGS) entry which is preliminary data.</text>
</comment>
<keyword evidence="3" id="KW-1185">Reference proteome</keyword>
<evidence type="ECO:0000256" key="1">
    <source>
        <dbReference type="SAM" id="MobiDB-lite"/>
    </source>
</evidence>
<dbReference type="Proteomes" id="UP000886998">
    <property type="component" value="Unassembled WGS sequence"/>
</dbReference>
<protein>
    <submittedName>
        <fullName evidence="2">Uncharacterized protein</fullName>
    </submittedName>
</protein>
<proteinExistence type="predicted"/>
<evidence type="ECO:0000313" key="2">
    <source>
        <dbReference type="EMBL" id="GFY78369.1"/>
    </source>
</evidence>
<sequence length="248" mass="26021">MAPSPGAVDQRRLRRSGRGPRGIGRPPRSIRQEKALAPRRARAGPWSPPGMTENAMPVDPAGRRPQTPPTLPPGPGATARPSRLRGRPQTRHAHAPTGLVLEATGLRGPWARVLDTPAGAGPGVGPGSAFPASVRSCLRATRGAFPGGHRDPGPNPFSHRALGRCRAALPWRPGVSPALGTAAGPCRGFAGPALGHGGRGRRDAVCWTEPHQRHGRDPVRETRTPACARNALLTVGRGHVWACSRARA</sequence>
<feature type="compositionally biased region" description="Pro residues" evidence="1">
    <location>
        <begin position="66"/>
        <end position="75"/>
    </location>
</feature>
<feature type="region of interest" description="Disordered" evidence="1">
    <location>
        <begin position="1"/>
        <end position="97"/>
    </location>
</feature>
<organism evidence="2 3">
    <name type="scientific">Trichonephila inaurata madagascariensis</name>
    <dbReference type="NCBI Taxonomy" id="2747483"/>
    <lineage>
        <taxon>Eukaryota</taxon>
        <taxon>Metazoa</taxon>
        <taxon>Ecdysozoa</taxon>
        <taxon>Arthropoda</taxon>
        <taxon>Chelicerata</taxon>
        <taxon>Arachnida</taxon>
        <taxon>Araneae</taxon>
        <taxon>Araneomorphae</taxon>
        <taxon>Entelegynae</taxon>
        <taxon>Araneoidea</taxon>
        <taxon>Nephilidae</taxon>
        <taxon>Trichonephila</taxon>
        <taxon>Trichonephila inaurata</taxon>
    </lineage>
</organism>
<accession>A0A8X6YV50</accession>
<dbReference type="AlphaFoldDB" id="A0A8X6YV50"/>
<dbReference type="EMBL" id="BMAV01022962">
    <property type="protein sequence ID" value="GFY78369.1"/>
    <property type="molecule type" value="Genomic_DNA"/>
</dbReference>
<gene>
    <name evidence="2" type="ORF">TNIN_464581</name>
</gene>
<evidence type="ECO:0000313" key="3">
    <source>
        <dbReference type="Proteomes" id="UP000886998"/>
    </source>
</evidence>